<dbReference type="InterPro" id="IPR036156">
    <property type="entry name" value="Beta-gal/glucu_dom_sf"/>
</dbReference>
<dbReference type="PANTHER" id="PTHR42732">
    <property type="entry name" value="BETA-GALACTOSIDASE"/>
    <property type="match status" value="1"/>
</dbReference>
<dbReference type="AlphaFoldDB" id="A0A5M9I4L6"/>
<dbReference type="InterPro" id="IPR006103">
    <property type="entry name" value="Glyco_hydro_2_cat"/>
</dbReference>
<evidence type="ECO:0000259" key="4">
    <source>
        <dbReference type="Pfam" id="PF00703"/>
    </source>
</evidence>
<name>A0A5M9I4L6_9FIRM</name>
<evidence type="ECO:0000256" key="1">
    <source>
        <dbReference type="ARBA" id="ARBA00007401"/>
    </source>
</evidence>
<proteinExistence type="inferred from homology"/>
<evidence type="ECO:0000256" key="2">
    <source>
        <dbReference type="ARBA" id="ARBA00022801"/>
    </source>
</evidence>
<feature type="domain" description="Glycoside hydrolase family 2 catalytic" evidence="5">
    <location>
        <begin position="242"/>
        <end position="392"/>
    </location>
</feature>
<sequence length="789" mass="88199">MRKEFNDGWRFRKAESNTYQKVCLPHDAMLSEKRTPDAGGKSASGYFLGGRYIYEKTFELGEEAAEKHITFEFEGVYKNAEVFINDRKAGGECYGYLPFYVCGDDFLKVGENVIRVEADNSMQPDSRWYSGAGIYRPVWMHIQKKSYIEPEGIQIRTISISPAQIEVKTEHTGGEIEVHILKDGKEIISGKGDQVILDIPDAKLWSDETPELYTAMVILKENNREIEIVEETFGIRQITWDKNGLYVNGNQTLLRGGCLHHDNGILGACAYDQSEERKIRILKANGFNAVRSSHNPCSKALLRACDRLGMYVMDETWDMWYRKKNAYDYANEFEEHYRQDIKDMVKRDFNHPSVILYSIGNEVSEPAEKKGVELAREMTELFHELDDCRPVTGGFNLMIIANAQNGKAVYKEDGGRDDSNENKTAGMNSTMFNMIASMVGTGMNKAANGKKADEAASPVLDVVDIAGYNYASGRYPKEGQLHPGRLIIGSETFPQDLAKNWEMTEKYPYLVGDFMWTAWDYLGEAGIGAWSYHQDAKGFNKPYPWLLADTGAFDILGNPTGEALWAKAVWGKAEKPLIAVQPIDPDGKKLVKAVWRGTNAIPSWSFRGCKGRKAVVEVYTQEPVVELYVNGKRTGKKKTKLCRAVFKIKYEPGVLEAVSIGADGKEKGRSSLASAKGKKGIQIRMEEKEVRTGDIVYADIRIAGENGITESCADTELSVKVDGCTLLGFGSANPRTEERFDTGRYTTYRGYAQAVIRADTPGRISVTVTGDGLKQAQAQVLCINEKTVE</sequence>
<feature type="domain" description="Glycoside hydrolase family 2" evidence="7">
    <location>
        <begin position="691"/>
        <end position="778"/>
    </location>
</feature>
<evidence type="ECO:0000313" key="8">
    <source>
        <dbReference type="EMBL" id="KAA8502392.1"/>
    </source>
</evidence>
<feature type="domain" description="Glycoside hydrolase family 2 immunoglobulin-like beta-sandwich" evidence="4">
    <location>
        <begin position="163"/>
        <end position="236"/>
    </location>
</feature>
<dbReference type="Proteomes" id="UP000322025">
    <property type="component" value="Unassembled WGS sequence"/>
</dbReference>
<dbReference type="Pfam" id="PF00703">
    <property type="entry name" value="Glyco_hydro_2"/>
    <property type="match status" value="1"/>
</dbReference>
<dbReference type="PANTHER" id="PTHR42732:SF1">
    <property type="entry name" value="BETA-MANNOSIDASE"/>
    <property type="match status" value="1"/>
</dbReference>
<dbReference type="EMBL" id="VMSO01000002">
    <property type="protein sequence ID" value="KAA8502392.1"/>
    <property type="molecule type" value="Genomic_DNA"/>
</dbReference>
<evidence type="ECO:0000259" key="7">
    <source>
        <dbReference type="Pfam" id="PF18565"/>
    </source>
</evidence>
<dbReference type="Gene3D" id="2.60.120.260">
    <property type="entry name" value="Galactose-binding domain-like"/>
    <property type="match status" value="1"/>
</dbReference>
<organism evidence="8 9">
    <name type="scientific">Mediterraneibacter catenae</name>
    <dbReference type="NCBI Taxonomy" id="2594882"/>
    <lineage>
        <taxon>Bacteria</taxon>
        <taxon>Bacillati</taxon>
        <taxon>Bacillota</taxon>
        <taxon>Clostridia</taxon>
        <taxon>Lachnospirales</taxon>
        <taxon>Lachnospiraceae</taxon>
        <taxon>Mediterraneibacter</taxon>
    </lineage>
</organism>
<dbReference type="InterPro" id="IPR008979">
    <property type="entry name" value="Galactose-bd-like_sf"/>
</dbReference>
<reference evidence="8" key="1">
    <citation type="submission" date="2019-07" db="EMBL/GenBank/DDBJ databases">
        <authorList>
            <person name="Wongkuna S."/>
            <person name="Scaria J."/>
        </authorList>
    </citation>
    <scope>NUCLEOTIDE SEQUENCE [LARGE SCALE GENOMIC DNA]</scope>
    <source>
        <strain evidence="8">SW178</strain>
    </source>
</reference>
<evidence type="ECO:0000313" key="9">
    <source>
        <dbReference type="Proteomes" id="UP000322025"/>
    </source>
</evidence>
<comment type="caution">
    <text evidence="8">The sequence shown here is derived from an EMBL/GenBank/DDBJ whole genome shotgun (WGS) entry which is preliminary data.</text>
</comment>
<dbReference type="SUPFAM" id="SSF49785">
    <property type="entry name" value="Galactose-binding domain-like"/>
    <property type="match status" value="1"/>
</dbReference>
<dbReference type="InterPro" id="IPR017853">
    <property type="entry name" value="GH"/>
</dbReference>
<dbReference type="InterPro" id="IPR013783">
    <property type="entry name" value="Ig-like_fold"/>
</dbReference>
<dbReference type="GO" id="GO:0004553">
    <property type="term" value="F:hydrolase activity, hydrolyzing O-glycosyl compounds"/>
    <property type="evidence" value="ECO:0007669"/>
    <property type="project" value="InterPro"/>
</dbReference>
<dbReference type="OrthoDB" id="9762066at2"/>
<dbReference type="InterPro" id="IPR040605">
    <property type="entry name" value="Glyco_hydro2_dom5"/>
</dbReference>
<evidence type="ECO:0000259" key="5">
    <source>
        <dbReference type="Pfam" id="PF02836"/>
    </source>
</evidence>
<evidence type="ECO:0000259" key="6">
    <source>
        <dbReference type="Pfam" id="PF16355"/>
    </source>
</evidence>
<dbReference type="SUPFAM" id="SSF49303">
    <property type="entry name" value="beta-Galactosidase/glucuronidase domain"/>
    <property type="match status" value="1"/>
</dbReference>
<dbReference type="InterPro" id="IPR032311">
    <property type="entry name" value="DUF4982"/>
</dbReference>
<dbReference type="InterPro" id="IPR006102">
    <property type="entry name" value="Ig-like_GH2"/>
</dbReference>
<dbReference type="Pfam" id="PF02836">
    <property type="entry name" value="Glyco_hydro_2_C"/>
    <property type="match status" value="1"/>
</dbReference>
<dbReference type="Pfam" id="PF18565">
    <property type="entry name" value="Glyco_hydro2_C5"/>
    <property type="match status" value="1"/>
</dbReference>
<protein>
    <submittedName>
        <fullName evidence="8">Glycoside hydrolase family 2 protein</fullName>
    </submittedName>
</protein>
<dbReference type="Pfam" id="PF16355">
    <property type="entry name" value="DUF4982"/>
    <property type="match status" value="1"/>
</dbReference>
<dbReference type="GO" id="GO:0005975">
    <property type="term" value="P:carbohydrate metabolic process"/>
    <property type="evidence" value="ECO:0007669"/>
    <property type="project" value="InterPro"/>
</dbReference>
<dbReference type="InterPro" id="IPR006101">
    <property type="entry name" value="Glyco_hydro_2"/>
</dbReference>
<keyword evidence="3" id="KW-0326">Glycosidase</keyword>
<dbReference type="RefSeq" id="WP_150310124.1">
    <property type="nucleotide sequence ID" value="NZ_VMSO01000002.1"/>
</dbReference>
<dbReference type="Gene3D" id="3.20.20.80">
    <property type="entry name" value="Glycosidases"/>
    <property type="match status" value="1"/>
</dbReference>
<dbReference type="PRINTS" id="PR00132">
    <property type="entry name" value="GLHYDRLASE2"/>
</dbReference>
<gene>
    <name evidence="8" type="ORF">FNY66_01780</name>
</gene>
<evidence type="ECO:0000256" key="3">
    <source>
        <dbReference type="ARBA" id="ARBA00023295"/>
    </source>
</evidence>
<keyword evidence="2 8" id="KW-0378">Hydrolase</keyword>
<accession>A0A5M9I4L6</accession>
<comment type="similarity">
    <text evidence="1">Belongs to the glycosyl hydrolase 2 family.</text>
</comment>
<dbReference type="Gene3D" id="2.60.40.10">
    <property type="entry name" value="Immunoglobulins"/>
    <property type="match status" value="3"/>
</dbReference>
<feature type="domain" description="DUF4982" evidence="6">
    <location>
        <begin position="611"/>
        <end position="666"/>
    </location>
</feature>
<dbReference type="SUPFAM" id="SSF51445">
    <property type="entry name" value="(Trans)glycosidases"/>
    <property type="match status" value="1"/>
</dbReference>
<keyword evidence="9" id="KW-1185">Reference proteome</keyword>
<dbReference type="InterPro" id="IPR051913">
    <property type="entry name" value="GH2_Domain-Containing"/>
</dbReference>